<keyword evidence="1" id="KW-1133">Transmembrane helix</keyword>
<organism evidence="3 4">
    <name type="scientific">Segatella baroniae F0067</name>
    <dbReference type="NCBI Taxonomy" id="1115809"/>
    <lineage>
        <taxon>Bacteria</taxon>
        <taxon>Pseudomonadati</taxon>
        <taxon>Bacteroidota</taxon>
        <taxon>Bacteroidia</taxon>
        <taxon>Bacteroidales</taxon>
        <taxon>Prevotellaceae</taxon>
        <taxon>Segatella</taxon>
    </lineage>
</organism>
<dbReference type="PANTHER" id="PTHR30273">
    <property type="entry name" value="PERIPLASMIC SIGNAL SENSOR AND SIGMA FACTOR ACTIVATOR FECR-RELATED"/>
    <property type="match status" value="1"/>
</dbReference>
<evidence type="ECO:0000313" key="4">
    <source>
        <dbReference type="Proteomes" id="UP000016648"/>
    </source>
</evidence>
<dbReference type="Gene3D" id="2.60.120.1440">
    <property type="match status" value="1"/>
</dbReference>
<dbReference type="PIRSF" id="PIRSF018266">
    <property type="entry name" value="FecR"/>
    <property type="match status" value="1"/>
</dbReference>
<dbReference type="InterPro" id="IPR012373">
    <property type="entry name" value="Ferrdict_sens_TM"/>
</dbReference>
<comment type="caution">
    <text evidence="3">The sequence shown here is derived from an EMBL/GenBank/DDBJ whole genome shotgun (WGS) entry which is preliminary data.</text>
</comment>
<dbReference type="PATRIC" id="fig|1115809.3.peg.201"/>
<dbReference type="PANTHER" id="PTHR30273:SF2">
    <property type="entry name" value="PROTEIN FECR"/>
    <property type="match status" value="1"/>
</dbReference>
<keyword evidence="1" id="KW-0472">Membrane</keyword>
<accession>U2P9J8</accession>
<evidence type="ECO:0000313" key="3">
    <source>
        <dbReference type="EMBL" id="ERK40374.1"/>
    </source>
</evidence>
<dbReference type="RefSeq" id="WP_021588603.1">
    <property type="nucleotide sequence ID" value="NZ_AWEY01000006.1"/>
</dbReference>
<dbReference type="GO" id="GO:0016989">
    <property type="term" value="F:sigma factor antagonist activity"/>
    <property type="evidence" value="ECO:0007669"/>
    <property type="project" value="TreeGrafter"/>
</dbReference>
<reference evidence="3 4" key="1">
    <citation type="submission" date="2013-08" db="EMBL/GenBank/DDBJ databases">
        <authorList>
            <person name="Durkin A.S."/>
            <person name="Haft D.R."/>
            <person name="McCorrison J."/>
            <person name="Torralba M."/>
            <person name="Gillis M."/>
            <person name="Haft D.H."/>
            <person name="Methe B."/>
            <person name="Sutton G."/>
            <person name="Nelson K.E."/>
        </authorList>
    </citation>
    <scope>NUCLEOTIDE SEQUENCE [LARGE SCALE GENOMIC DNA]</scope>
    <source>
        <strain evidence="3 4">F0067</strain>
    </source>
</reference>
<evidence type="ECO:0000259" key="2">
    <source>
        <dbReference type="Pfam" id="PF04773"/>
    </source>
</evidence>
<dbReference type="Pfam" id="PF04773">
    <property type="entry name" value="FecR"/>
    <property type="match status" value="1"/>
</dbReference>
<gene>
    <name evidence="3" type="ORF">HMPREF9135_2179</name>
</gene>
<protein>
    <submittedName>
        <fullName evidence="3">Sigma factor regulatory protein, FecR/PupR family</fullName>
    </submittedName>
</protein>
<dbReference type="AlphaFoldDB" id="U2P9J8"/>
<proteinExistence type="predicted"/>
<dbReference type="EMBL" id="AWEY01000006">
    <property type="protein sequence ID" value="ERK40374.1"/>
    <property type="molecule type" value="Genomic_DNA"/>
</dbReference>
<feature type="domain" description="FecR protein" evidence="2">
    <location>
        <begin position="115"/>
        <end position="211"/>
    </location>
</feature>
<keyword evidence="1" id="KW-0812">Transmembrane</keyword>
<dbReference type="InterPro" id="IPR006860">
    <property type="entry name" value="FecR"/>
</dbReference>
<keyword evidence="4" id="KW-1185">Reference proteome</keyword>
<dbReference type="Proteomes" id="UP000016648">
    <property type="component" value="Unassembled WGS sequence"/>
</dbReference>
<feature type="transmembrane region" description="Helical" evidence="1">
    <location>
        <begin position="83"/>
        <end position="103"/>
    </location>
</feature>
<dbReference type="Gene3D" id="3.55.50.30">
    <property type="match status" value="1"/>
</dbReference>
<name>U2P9J8_9BACT</name>
<sequence>MDNLLNDKYRHDRLTPAELTAWKKQVADMEEHEMKQLIAPSWFDEEPAEATVSDDRVNALKERIDRDLSTNGRKPKASLPKRMALAAASLLIPILLASTYYFYHESRQAFDNRITVATNKGEQATVVLPDGSIASLNYNSRLSYYAHDFNHRERNITFDGHARFEVAKMADCPFNIHMHELQVHVLGTKFYLDARQDRDMARLTLEEGLVKLTALKTNKEAFVHPGETATLCYATGEIKVSRKHAESTLQALRSNLLVCDGQALSRILPELEDAYRMRFFVHTDKPLGTFTGKLPLDNLMESIRIIAATYRLNYTIEGNDVHFNPIKK</sequence>
<evidence type="ECO:0000256" key="1">
    <source>
        <dbReference type="SAM" id="Phobius"/>
    </source>
</evidence>